<dbReference type="GeneID" id="8849598"/>
<proteinExistence type="predicted"/>
<keyword evidence="2" id="KW-1133">Transmembrane helix</keyword>
<organism evidence="4">
    <name type="scientific">Naegleria gruberi</name>
    <name type="common">Amoeba</name>
    <dbReference type="NCBI Taxonomy" id="5762"/>
    <lineage>
        <taxon>Eukaryota</taxon>
        <taxon>Discoba</taxon>
        <taxon>Heterolobosea</taxon>
        <taxon>Tetramitia</taxon>
        <taxon>Eutetramitia</taxon>
        <taxon>Vahlkampfiidae</taxon>
        <taxon>Naegleria</taxon>
    </lineage>
</organism>
<evidence type="ECO:0000313" key="3">
    <source>
        <dbReference type="EMBL" id="EFC47980.1"/>
    </source>
</evidence>
<dbReference type="EMBL" id="GG738852">
    <property type="protein sequence ID" value="EFC47980.1"/>
    <property type="molecule type" value="Genomic_DNA"/>
</dbReference>
<feature type="region of interest" description="Disordered" evidence="1">
    <location>
        <begin position="361"/>
        <end position="434"/>
    </location>
</feature>
<gene>
    <name evidence="3" type="ORF">NAEGRDRAFT_57142</name>
</gene>
<accession>D2V4R7</accession>
<feature type="compositionally biased region" description="Low complexity" evidence="1">
    <location>
        <begin position="375"/>
        <end position="426"/>
    </location>
</feature>
<evidence type="ECO:0000256" key="2">
    <source>
        <dbReference type="SAM" id="Phobius"/>
    </source>
</evidence>
<feature type="compositionally biased region" description="Polar residues" evidence="1">
    <location>
        <begin position="1023"/>
        <end position="1034"/>
    </location>
</feature>
<dbReference type="OMA" id="ENCFYIL"/>
<feature type="region of interest" description="Disordered" evidence="1">
    <location>
        <begin position="1008"/>
        <end position="1034"/>
    </location>
</feature>
<evidence type="ECO:0000256" key="1">
    <source>
        <dbReference type="SAM" id="MobiDB-lite"/>
    </source>
</evidence>
<keyword evidence="4" id="KW-1185">Reference proteome</keyword>
<evidence type="ECO:0000313" key="4">
    <source>
        <dbReference type="Proteomes" id="UP000006671"/>
    </source>
</evidence>
<dbReference type="AlphaFoldDB" id="D2V4R7"/>
<feature type="region of interest" description="Disordered" evidence="1">
    <location>
        <begin position="449"/>
        <end position="481"/>
    </location>
</feature>
<keyword evidence="2" id="KW-0812">Transmembrane</keyword>
<feature type="compositionally biased region" description="Low complexity" evidence="1">
    <location>
        <begin position="1201"/>
        <end position="1228"/>
    </location>
</feature>
<dbReference type="RefSeq" id="XP_002680724.1">
    <property type="nucleotide sequence ID" value="XM_002680678.1"/>
</dbReference>
<feature type="compositionally biased region" description="Basic and acidic residues" evidence="1">
    <location>
        <begin position="58"/>
        <end position="70"/>
    </location>
</feature>
<dbReference type="VEuPathDB" id="AmoebaDB:NAEGRDRAFT_57142"/>
<feature type="compositionally biased region" description="Polar residues" evidence="1">
    <location>
        <begin position="470"/>
        <end position="481"/>
    </location>
</feature>
<keyword evidence="2" id="KW-0472">Membrane</keyword>
<feature type="compositionally biased region" description="Basic residues" evidence="1">
    <location>
        <begin position="71"/>
        <end position="83"/>
    </location>
</feature>
<feature type="region of interest" description="Disordered" evidence="1">
    <location>
        <begin position="1201"/>
        <end position="1237"/>
    </location>
</feature>
<feature type="region of interest" description="Disordered" evidence="1">
    <location>
        <begin position="218"/>
        <end position="245"/>
    </location>
</feature>
<feature type="compositionally biased region" description="Polar residues" evidence="1">
    <location>
        <begin position="1098"/>
        <end position="1111"/>
    </location>
</feature>
<dbReference type="InParanoid" id="D2V4R7"/>
<sequence>MDTTASDSEIAHSIINLSSSSALIGSSSSQISDQQALQDFSLFVQRTDQETASTLPINDHESPVEGEKPALRKGRPSRKKGRLYKQTENLEDFPEPMPIPTVGSSRRGKKVKSQSPSSPPSYQPVFSQAVVSPPPFLQPPSSSNPQSSQYPQPYSPYILSSPPSSSKKRSKSNASDDEYEEGRITFSHTLPPLTIPQVRVPPGTQPVYIVVPVPMYHPHPTNYSQQQQQQQQQQYQEQDNSSDSDYQASIIEDEIEERTPTKRNYEKKRKIDEEEKIEEMKRKRIEIDDNNDSLFDRLVPGEGILYRRRRKLNTKHKADEANGCSDRMYSLFPKISTCCGKTKSLAYNGSQAALVTNDAIDHHDENNSDGMTKLTSPQTPQQQSQQQPISSSSAMETGSDSSSPCSSPTSPTMMITDTSPPTSPTDNLLQSNIKRKKSVTFHPKIVTSSRLLSPATPHIQDEETDDAVTTPENDPSNHGTNSSIFFKHPFWLVNAFQKSWRAKLQDMDEEDENSPNSLTLEKVMSRSIDIESPIWYFIPKKLITKYSSSPLNEKLVADSQTTIIDSYDIEESVLDPKYEVYFNYWAQLRDTLFLKLRKENRKKSEKNSSNIQLWHGYHNAAILSFFIETQRESLCDLQKAIHFRIFDLLFESIAQNTAEKEDNVTVISDQELTLMKTVCFLYIETDHLFHASSVLYHIIRNYCFTPEIYQKLVQKWNKASGTSSSPSSSTANGNNENKAEAFPAVNMDWKVIYLVLRLISKYIEHKQNNSQRENFTSLSQYEEYCKVGKGFSQLSIDDLTFFRSAIIEIICKFKPNHDLYSLWKGKWEIPESAAAMNPLKFPKLESEQEILENCFYILHLVISKERERMVSEKESPATNLEKDSIKDFIRGKPSENKSSLTLMGRLRNWLHNLKSSLRRTNWRRLIMYIAGIVGIGIITKMIYQFFSPRSTFIDERNDFSLSRNELHLPYLTNTTSQTFLPSPSLHQRTDFADTNNFGLPKTLGGQVTKSTTSSIIPPPISTLGTNSKQHPENLNLSKDNIQTILKPSTFKEDFYKKIESPNKQPTDIIVERDFNYITSLRNEMDHVFDVTERMKKPTQPNKVEQPSSTNKKPIVTFQVGEQHDRIDDDDLSLSHNKKQSSTKLSHDEDPSNYTPKSIGDELPPFTGGTNSNLASFIGTEQPVLTNKAAATANNRLNNLNRTVNATANRVPRQTPRKTTNTPNTTGPKVFGKRKQNL</sequence>
<feature type="compositionally biased region" description="Low complexity" evidence="1">
    <location>
        <begin position="139"/>
        <end position="165"/>
    </location>
</feature>
<dbReference type="KEGG" id="ngr:NAEGRDRAFT_57142"/>
<feature type="region of interest" description="Disordered" evidence="1">
    <location>
        <begin position="1093"/>
        <end position="1167"/>
    </location>
</feature>
<feature type="transmembrane region" description="Helical" evidence="2">
    <location>
        <begin position="925"/>
        <end position="946"/>
    </location>
</feature>
<feature type="region of interest" description="Disordered" evidence="1">
    <location>
        <begin position="51"/>
        <end position="202"/>
    </location>
</feature>
<dbReference type="OrthoDB" id="10259538at2759"/>
<name>D2V4R7_NAEGR</name>
<reference evidence="3 4" key="1">
    <citation type="journal article" date="2010" name="Cell">
        <title>The genome of Naegleria gruberi illuminates early eukaryotic versatility.</title>
        <authorList>
            <person name="Fritz-Laylin L.K."/>
            <person name="Prochnik S.E."/>
            <person name="Ginger M.L."/>
            <person name="Dacks J.B."/>
            <person name="Carpenter M.L."/>
            <person name="Field M.C."/>
            <person name="Kuo A."/>
            <person name="Paredez A."/>
            <person name="Chapman J."/>
            <person name="Pham J."/>
            <person name="Shu S."/>
            <person name="Neupane R."/>
            <person name="Cipriano M."/>
            <person name="Mancuso J."/>
            <person name="Tu H."/>
            <person name="Salamov A."/>
            <person name="Lindquist E."/>
            <person name="Shapiro H."/>
            <person name="Lucas S."/>
            <person name="Grigoriev I.V."/>
            <person name="Cande W.Z."/>
            <person name="Fulton C."/>
            <person name="Rokhsar D.S."/>
            <person name="Dawson S.C."/>
        </authorList>
    </citation>
    <scope>NUCLEOTIDE SEQUENCE [LARGE SCALE GENOMIC DNA]</scope>
    <source>
        <strain evidence="3 4">NEG-M</strain>
    </source>
</reference>
<protein>
    <submittedName>
        <fullName evidence="3">Predicted protein</fullName>
    </submittedName>
</protein>
<feature type="compositionally biased region" description="Low complexity" evidence="1">
    <location>
        <begin position="223"/>
        <end position="245"/>
    </location>
</feature>
<dbReference type="Proteomes" id="UP000006671">
    <property type="component" value="Unassembled WGS sequence"/>
</dbReference>